<name>A0A9D1KJV7_9FIRM</name>
<keyword evidence="5" id="KW-0808">Transferase</keyword>
<gene>
    <name evidence="5" type="ORF">IAC39_06305</name>
</gene>
<dbReference type="PIRSF" id="PIRSF005578">
    <property type="entry name" value="TlyA"/>
    <property type="match status" value="1"/>
</dbReference>
<dbReference type="GO" id="GO:0032259">
    <property type="term" value="P:methylation"/>
    <property type="evidence" value="ECO:0007669"/>
    <property type="project" value="UniProtKB-KW"/>
</dbReference>
<evidence type="ECO:0000313" key="5">
    <source>
        <dbReference type="EMBL" id="HIT59304.1"/>
    </source>
</evidence>
<evidence type="ECO:0000256" key="3">
    <source>
        <dbReference type="PROSITE-ProRule" id="PRU00182"/>
    </source>
</evidence>
<dbReference type="EMBL" id="DVLL01000021">
    <property type="protein sequence ID" value="HIT59304.1"/>
    <property type="molecule type" value="Genomic_DNA"/>
</dbReference>
<dbReference type="Gene3D" id="3.40.50.150">
    <property type="entry name" value="Vaccinia Virus protein VP39"/>
    <property type="match status" value="1"/>
</dbReference>
<keyword evidence="5" id="KW-0489">Methyltransferase</keyword>
<dbReference type="SUPFAM" id="SSF55174">
    <property type="entry name" value="Alpha-L RNA-binding motif"/>
    <property type="match status" value="1"/>
</dbReference>
<feature type="domain" description="RNA-binding S4" evidence="4">
    <location>
        <begin position="2"/>
        <end position="64"/>
    </location>
</feature>
<dbReference type="Proteomes" id="UP000824136">
    <property type="component" value="Unassembled WGS sequence"/>
</dbReference>
<keyword evidence="1 3" id="KW-0694">RNA-binding</keyword>
<dbReference type="CDD" id="cd02440">
    <property type="entry name" value="AdoMet_MTases"/>
    <property type="match status" value="1"/>
</dbReference>
<dbReference type="Gene3D" id="3.10.290.10">
    <property type="entry name" value="RNA-binding S4 domain"/>
    <property type="match status" value="1"/>
</dbReference>
<dbReference type="CDD" id="cd00165">
    <property type="entry name" value="S4"/>
    <property type="match status" value="1"/>
</dbReference>
<dbReference type="InterPro" id="IPR004538">
    <property type="entry name" value="Hemolysin_A/TlyA"/>
</dbReference>
<dbReference type="InterPro" id="IPR002942">
    <property type="entry name" value="S4_RNA-bd"/>
</dbReference>
<dbReference type="PANTHER" id="PTHR32319:SF0">
    <property type="entry name" value="BACTERIAL HEMOLYSIN-LIKE PROTEIN"/>
    <property type="match status" value="1"/>
</dbReference>
<dbReference type="NCBIfam" id="TIGR00478">
    <property type="entry name" value="tly"/>
    <property type="match status" value="1"/>
</dbReference>
<evidence type="ECO:0000313" key="6">
    <source>
        <dbReference type="Proteomes" id="UP000824136"/>
    </source>
</evidence>
<dbReference type="Pfam" id="PF01728">
    <property type="entry name" value="FtsJ"/>
    <property type="match status" value="1"/>
</dbReference>
<dbReference type="PANTHER" id="PTHR32319">
    <property type="entry name" value="BACTERIAL HEMOLYSIN-LIKE PROTEIN"/>
    <property type="match status" value="1"/>
</dbReference>
<accession>A0A9D1KJV7</accession>
<evidence type="ECO:0000256" key="2">
    <source>
        <dbReference type="ARBA" id="ARBA00029460"/>
    </source>
</evidence>
<dbReference type="Pfam" id="PF01479">
    <property type="entry name" value="S4"/>
    <property type="match status" value="1"/>
</dbReference>
<reference evidence="5" key="2">
    <citation type="journal article" date="2021" name="PeerJ">
        <title>Extensive microbial diversity within the chicken gut microbiome revealed by metagenomics and culture.</title>
        <authorList>
            <person name="Gilroy R."/>
            <person name="Ravi A."/>
            <person name="Getino M."/>
            <person name="Pursley I."/>
            <person name="Horton D.L."/>
            <person name="Alikhan N.F."/>
            <person name="Baker D."/>
            <person name="Gharbi K."/>
            <person name="Hall N."/>
            <person name="Watson M."/>
            <person name="Adriaenssens E.M."/>
            <person name="Foster-Nyarko E."/>
            <person name="Jarju S."/>
            <person name="Secka A."/>
            <person name="Antonio M."/>
            <person name="Oren A."/>
            <person name="Chaudhuri R.R."/>
            <person name="La Ragione R."/>
            <person name="Hildebrand F."/>
            <person name="Pallen M.J."/>
        </authorList>
    </citation>
    <scope>NUCLEOTIDE SEQUENCE</scope>
    <source>
        <strain evidence="5">CHK33-4379</strain>
    </source>
</reference>
<dbReference type="InterPro" id="IPR047048">
    <property type="entry name" value="TlyA"/>
</dbReference>
<dbReference type="SUPFAM" id="SSF53335">
    <property type="entry name" value="S-adenosyl-L-methionine-dependent methyltransferases"/>
    <property type="match status" value="1"/>
</dbReference>
<reference evidence="5" key="1">
    <citation type="submission" date="2020-10" db="EMBL/GenBank/DDBJ databases">
        <authorList>
            <person name="Gilroy R."/>
        </authorList>
    </citation>
    <scope>NUCLEOTIDE SEQUENCE</scope>
    <source>
        <strain evidence="5">CHK33-4379</strain>
    </source>
</reference>
<comment type="caution">
    <text evidence="5">The sequence shown here is derived from an EMBL/GenBank/DDBJ whole genome shotgun (WGS) entry which is preliminary data.</text>
</comment>
<comment type="similarity">
    <text evidence="2">Belongs to the TlyA family.</text>
</comment>
<dbReference type="SMART" id="SM00363">
    <property type="entry name" value="S4"/>
    <property type="match status" value="1"/>
</dbReference>
<evidence type="ECO:0000259" key="4">
    <source>
        <dbReference type="SMART" id="SM00363"/>
    </source>
</evidence>
<dbReference type="InterPro" id="IPR029063">
    <property type="entry name" value="SAM-dependent_MTases_sf"/>
</dbReference>
<protein>
    <submittedName>
        <fullName evidence="5">TlyA family RNA methyltransferase</fullName>
    </submittedName>
</protein>
<dbReference type="InterPro" id="IPR002877">
    <property type="entry name" value="RNA_MeTrfase_FtsJ_dom"/>
</dbReference>
<dbReference type="GO" id="GO:0008168">
    <property type="term" value="F:methyltransferase activity"/>
    <property type="evidence" value="ECO:0007669"/>
    <property type="project" value="UniProtKB-KW"/>
</dbReference>
<proteinExistence type="inferred from homology"/>
<sequence length="272" mass="29277">MIRLDSELVMRRLAPGRERAKEYIKSGKVSVNGVVQLKSSFLVSSDDEITCTAEEKYVGRGGLKLEKAMKFFDLSLSDAVCVDLGASTGGFTDCMLQNGAKKVYSIDVGHGQLAKKLIDDSRVVNIEGVNVKDVTPDTIGGVTPDFVCADLSFISVRYAAHAAYRLLGAGGRAVMLIKPQFEAGRHNISKGGIVKDKEVHKSVLSDTVNYISGIGFSVRSITFSPIRGGDGNIEYLALVVKESVSSAVLDYRQIVSDAFGSVKSDKEKSVKL</sequence>
<evidence type="ECO:0000256" key="1">
    <source>
        <dbReference type="ARBA" id="ARBA00022884"/>
    </source>
</evidence>
<organism evidence="5 6">
    <name type="scientific">Candidatus Faeciplasma pullistercoris</name>
    <dbReference type="NCBI Taxonomy" id="2840800"/>
    <lineage>
        <taxon>Bacteria</taxon>
        <taxon>Bacillati</taxon>
        <taxon>Bacillota</taxon>
        <taxon>Clostridia</taxon>
        <taxon>Eubacteriales</taxon>
        <taxon>Oscillospiraceae</taxon>
        <taxon>Oscillospiraceae incertae sedis</taxon>
        <taxon>Candidatus Faeciplasma</taxon>
    </lineage>
</organism>
<dbReference type="GO" id="GO:0003723">
    <property type="term" value="F:RNA binding"/>
    <property type="evidence" value="ECO:0007669"/>
    <property type="project" value="UniProtKB-KW"/>
</dbReference>
<dbReference type="InterPro" id="IPR036986">
    <property type="entry name" value="S4_RNA-bd_sf"/>
</dbReference>
<dbReference type="PROSITE" id="PS50889">
    <property type="entry name" value="S4"/>
    <property type="match status" value="1"/>
</dbReference>
<dbReference type="AlphaFoldDB" id="A0A9D1KJV7"/>